<comment type="caution">
    <text evidence="2">The sequence shown here is derived from an EMBL/GenBank/DDBJ whole genome shotgun (WGS) entry which is preliminary data.</text>
</comment>
<evidence type="ECO:0000313" key="3">
    <source>
        <dbReference type="Proteomes" id="UP000574369"/>
    </source>
</evidence>
<dbReference type="InterPro" id="IPR036736">
    <property type="entry name" value="ACP-like_sf"/>
</dbReference>
<sequence>MQALQKEIKELLISALQLEDIGPDDIDAQQPLFVEGLGLDSIDALELGLALQKRYGVSMAADSAETRRHFASIHALAEFVAAHRKVAA</sequence>
<feature type="domain" description="Carrier" evidence="1">
    <location>
        <begin position="2"/>
        <end position="84"/>
    </location>
</feature>
<gene>
    <name evidence="2" type="ORF">FHS28_001618</name>
</gene>
<keyword evidence="3" id="KW-1185">Reference proteome</keyword>
<accession>A0ABR6GSV6</accession>
<evidence type="ECO:0000259" key="1">
    <source>
        <dbReference type="PROSITE" id="PS50075"/>
    </source>
</evidence>
<organism evidence="2 3">
    <name type="scientific">Roseateles terrae</name>
    <dbReference type="NCBI Taxonomy" id="431060"/>
    <lineage>
        <taxon>Bacteria</taxon>
        <taxon>Pseudomonadati</taxon>
        <taxon>Pseudomonadota</taxon>
        <taxon>Betaproteobacteria</taxon>
        <taxon>Burkholderiales</taxon>
        <taxon>Sphaerotilaceae</taxon>
        <taxon>Roseateles</taxon>
    </lineage>
</organism>
<dbReference type="NCBIfam" id="NF006617">
    <property type="entry name" value="PRK09184.1"/>
    <property type="match status" value="1"/>
</dbReference>
<dbReference type="Proteomes" id="UP000574369">
    <property type="component" value="Unassembled WGS sequence"/>
</dbReference>
<dbReference type="SUPFAM" id="SSF47336">
    <property type="entry name" value="ACP-like"/>
    <property type="match status" value="1"/>
</dbReference>
<protein>
    <submittedName>
        <fullName evidence="2">Acyl carrier protein</fullName>
    </submittedName>
</protein>
<reference evidence="2 3" key="1">
    <citation type="submission" date="2020-08" db="EMBL/GenBank/DDBJ databases">
        <title>Genomic Encyclopedia of Type Strains, Phase III (KMG-III): the genomes of soil and plant-associated and newly described type strains.</title>
        <authorList>
            <person name="Whitman W."/>
        </authorList>
    </citation>
    <scope>NUCLEOTIDE SEQUENCE [LARGE SCALE GENOMIC DNA]</scope>
    <source>
        <strain evidence="2 3">CECT 7247</strain>
    </source>
</reference>
<dbReference type="SMART" id="SM01294">
    <property type="entry name" value="PKS_PP_betabranch"/>
    <property type="match status" value="1"/>
</dbReference>
<evidence type="ECO:0000313" key="2">
    <source>
        <dbReference type="EMBL" id="MBB3194233.1"/>
    </source>
</evidence>
<proteinExistence type="predicted"/>
<name>A0ABR6GSV6_9BURK</name>
<dbReference type="PROSITE" id="PS50075">
    <property type="entry name" value="CARRIER"/>
    <property type="match status" value="1"/>
</dbReference>
<dbReference type="RefSeq" id="WP_088450172.1">
    <property type="nucleotide sequence ID" value="NZ_JACHXO010000002.1"/>
</dbReference>
<dbReference type="EMBL" id="JACHXO010000002">
    <property type="protein sequence ID" value="MBB3194233.1"/>
    <property type="molecule type" value="Genomic_DNA"/>
</dbReference>
<dbReference type="Gene3D" id="1.10.1200.10">
    <property type="entry name" value="ACP-like"/>
    <property type="match status" value="1"/>
</dbReference>
<dbReference type="Pfam" id="PF00550">
    <property type="entry name" value="PP-binding"/>
    <property type="match status" value="1"/>
</dbReference>
<dbReference type="InterPro" id="IPR009081">
    <property type="entry name" value="PP-bd_ACP"/>
</dbReference>